<dbReference type="Proteomes" id="UP000724148">
    <property type="component" value="Unassembled WGS sequence"/>
</dbReference>
<keyword evidence="1" id="KW-1133">Transmembrane helix</keyword>
<feature type="transmembrane region" description="Helical" evidence="1">
    <location>
        <begin position="91"/>
        <end position="115"/>
    </location>
</feature>
<evidence type="ECO:0000256" key="1">
    <source>
        <dbReference type="SAM" id="Phobius"/>
    </source>
</evidence>
<name>A0A931WPN7_9BACT</name>
<comment type="caution">
    <text evidence="2">The sequence shown here is derived from an EMBL/GenBank/DDBJ whole genome shotgun (WGS) entry which is preliminary data.</text>
</comment>
<dbReference type="EMBL" id="JACOZA010000083">
    <property type="protein sequence ID" value="MBI2097165.1"/>
    <property type="molecule type" value="Genomic_DNA"/>
</dbReference>
<reference evidence="2" key="1">
    <citation type="submission" date="2020-07" db="EMBL/GenBank/DDBJ databases">
        <title>Huge and variable diversity of episymbiotic CPR bacteria and DPANN archaea in groundwater ecosystems.</title>
        <authorList>
            <person name="He C.Y."/>
            <person name="Keren R."/>
            <person name="Whittaker M."/>
            <person name="Farag I.F."/>
            <person name="Doudna J."/>
            <person name="Cate J.H.D."/>
            <person name="Banfield J.F."/>
        </authorList>
    </citation>
    <scope>NUCLEOTIDE SEQUENCE</scope>
    <source>
        <strain evidence="2">NC_groundwater_193_Ag_S-0.1um_51_7</strain>
    </source>
</reference>
<sequence>MTAKNQKLKIKNQNFGRRFQRYIHFNFCPAIVRERSERLPVAKIPLYPARQSENTSSSFTDSAGLQTLTLLRSGYVRDILNFVFAPRAQGITLLLVILVLSVLMTISLGIFNVLFTELRISGELARSYRALYASDQALEVILYRDRVRRDICIPNPPSDNVNPCPGDPGPPTYQPGIYTDRLSGGCAVNPNSQVVNVYTYKYDGKTRIKSIGWSDCVDDFKTVKRAFQIIY</sequence>
<evidence type="ECO:0000313" key="3">
    <source>
        <dbReference type="Proteomes" id="UP000724148"/>
    </source>
</evidence>
<keyword evidence="1" id="KW-0812">Transmembrane</keyword>
<proteinExistence type="predicted"/>
<protein>
    <submittedName>
        <fullName evidence="2">Uncharacterized protein</fullName>
    </submittedName>
</protein>
<organism evidence="2 3">
    <name type="scientific">Candidatus Sungiibacteriota bacterium</name>
    <dbReference type="NCBI Taxonomy" id="2750080"/>
    <lineage>
        <taxon>Bacteria</taxon>
        <taxon>Candidatus Sungiibacteriota</taxon>
    </lineage>
</organism>
<evidence type="ECO:0000313" key="2">
    <source>
        <dbReference type="EMBL" id="MBI2097165.1"/>
    </source>
</evidence>
<keyword evidence="1" id="KW-0472">Membrane</keyword>
<accession>A0A931WPN7</accession>
<gene>
    <name evidence="2" type="ORF">HYT40_03410</name>
</gene>
<dbReference type="AlphaFoldDB" id="A0A931WPN7"/>